<organism evidence="3 4">
    <name type="scientific">Geosporobacter ferrireducens</name>
    <dbReference type="NCBI Taxonomy" id="1424294"/>
    <lineage>
        <taxon>Bacteria</taxon>
        <taxon>Bacillati</taxon>
        <taxon>Bacillota</taxon>
        <taxon>Clostridia</taxon>
        <taxon>Peptostreptococcales</taxon>
        <taxon>Thermotaleaceae</taxon>
        <taxon>Geosporobacter</taxon>
    </lineage>
</organism>
<dbReference type="Gene3D" id="1.10.357.10">
    <property type="entry name" value="Tetracycline Repressor, domain 2"/>
    <property type="match status" value="1"/>
</dbReference>
<dbReference type="Pfam" id="PF00440">
    <property type="entry name" value="TetR_N"/>
    <property type="match status" value="1"/>
</dbReference>
<dbReference type="InterPro" id="IPR050624">
    <property type="entry name" value="HTH-type_Tx_Regulator"/>
</dbReference>
<reference evidence="3 4" key="1">
    <citation type="submission" date="2016-09" db="EMBL/GenBank/DDBJ databases">
        <title>Genomic analysis reveals versatility of anaerobic energy metabolism of Geosporobacter ferrireducens IRF9 of phylum Firmicutes.</title>
        <authorList>
            <person name="Kim S.-J."/>
        </authorList>
    </citation>
    <scope>NUCLEOTIDE SEQUENCE [LARGE SCALE GENOMIC DNA]</scope>
    <source>
        <strain evidence="3 4">IRF9</strain>
    </source>
</reference>
<dbReference type="PANTHER" id="PTHR43479">
    <property type="entry name" value="ACREF/ENVCD OPERON REPRESSOR-RELATED"/>
    <property type="match status" value="1"/>
</dbReference>
<dbReference type="Proteomes" id="UP000095743">
    <property type="component" value="Chromosome"/>
</dbReference>
<accession>A0A1D8GI62</accession>
<feature type="domain" description="HTH tetR-type" evidence="2">
    <location>
        <begin position="23"/>
        <end position="54"/>
    </location>
</feature>
<proteinExistence type="predicted"/>
<dbReference type="AlphaFoldDB" id="A0A1D8GI62"/>
<dbReference type="InterPro" id="IPR001647">
    <property type="entry name" value="HTH_TetR"/>
</dbReference>
<evidence type="ECO:0000259" key="2">
    <source>
        <dbReference type="Pfam" id="PF00440"/>
    </source>
</evidence>
<protein>
    <recommendedName>
        <fullName evidence="2">HTH tetR-type domain-containing protein</fullName>
    </recommendedName>
</protein>
<dbReference type="GO" id="GO:0003677">
    <property type="term" value="F:DNA binding"/>
    <property type="evidence" value="ECO:0007669"/>
    <property type="project" value="UniProtKB-KW"/>
</dbReference>
<dbReference type="STRING" id="1424294.Gferi_14050"/>
<dbReference type="PANTHER" id="PTHR43479:SF11">
    <property type="entry name" value="ACREF_ENVCD OPERON REPRESSOR-RELATED"/>
    <property type="match status" value="1"/>
</dbReference>
<evidence type="ECO:0000313" key="4">
    <source>
        <dbReference type="Proteomes" id="UP000095743"/>
    </source>
</evidence>
<dbReference type="SUPFAM" id="SSF46689">
    <property type="entry name" value="Homeodomain-like"/>
    <property type="match status" value="1"/>
</dbReference>
<sequence>MLEIKAQLIRSVIALLDDGFDVEELTVRQIAYEAHISTGLINYHFGSKWNLIVAAISSIIDDAATEAFQTLSNLNDTPKQQLRTFLKAMAMVVCKYQKYTSVLIRDEILSDRFSTPETIVGLLKEIKPDLSEKEIKYLAIQVIAPIQYVFLKEGGLRKYLGEEQDNSHTNALDDYEEIMEVFLKTLRI</sequence>
<evidence type="ECO:0000313" key="3">
    <source>
        <dbReference type="EMBL" id="AOT70595.1"/>
    </source>
</evidence>
<evidence type="ECO:0000256" key="1">
    <source>
        <dbReference type="ARBA" id="ARBA00023125"/>
    </source>
</evidence>
<dbReference type="EMBL" id="CP017269">
    <property type="protein sequence ID" value="AOT70595.1"/>
    <property type="molecule type" value="Genomic_DNA"/>
</dbReference>
<dbReference type="KEGG" id="gfe:Gferi_14050"/>
<keyword evidence="4" id="KW-1185">Reference proteome</keyword>
<name>A0A1D8GI62_9FIRM</name>
<dbReference type="RefSeq" id="WP_069977517.1">
    <property type="nucleotide sequence ID" value="NZ_CP017269.1"/>
</dbReference>
<gene>
    <name evidence="3" type="ORF">Gferi_14050</name>
</gene>
<keyword evidence="1" id="KW-0238">DNA-binding</keyword>
<dbReference type="InterPro" id="IPR009057">
    <property type="entry name" value="Homeodomain-like_sf"/>
</dbReference>
<dbReference type="OrthoDB" id="9789566at2"/>